<name>A0A0K2GG79_NITMO</name>
<dbReference type="PATRIC" id="fig|42253.5.peg.3192"/>
<feature type="signal peptide" evidence="2">
    <location>
        <begin position="1"/>
        <end position="32"/>
    </location>
</feature>
<feature type="chain" id="PRO_5005476824" evidence="2">
    <location>
        <begin position="33"/>
        <end position="151"/>
    </location>
</feature>
<evidence type="ECO:0000313" key="3">
    <source>
        <dbReference type="EMBL" id="ALA59632.1"/>
    </source>
</evidence>
<dbReference type="KEGG" id="nmv:NITMOv2_3237"/>
<gene>
    <name evidence="3" type="ORF">NITMOv2_3237</name>
</gene>
<proteinExistence type="predicted"/>
<evidence type="ECO:0000256" key="1">
    <source>
        <dbReference type="SAM" id="Coils"/>
    </source>
</evidence>
<dbReference type="Proteomes" id="UP000069205">
    <property type="component" value="Chromosome"/>
</dbReference>
<dbReference type="EMBL" id="CP011801">
    <property type="protein sequence ID" value="ALA59632.1"/>
    <property type="molecule type" value="Genomic_DNA"/>
</dbReference>
<evidence type="ECO:0000313" key="4">
    <source>
        <dbReference type="Proteomes" id="UP000069205"/>
    </source>
</evidence>
<evidence type="ECO:0000256" key="2">
    <source>
        <dbReference type="SAM" id="SignalP"/>
    </source>
</evidence>
<sequence>MNKGLHMSMNRRWAAALLAASVAGLAALEAAADQPSGTEKITKETREAVEATKEYTAQQKEAFQRKAHEELAALQKQIIALKGKVSEASTAARAELQKSIAELEKKKDAAKNKLDELRSATDTKWTEVKSGVNSALDELKESYQKALSRLP</sequence>
<keyword evidence="2" id="KW-0732">Signal</keyword>
<keyword evidence="1" id="KW-0175">Coiled coil</keyword>
<accession>A0A0K2GG79</accession>
<feature type="coiled-coil region" evidence="1">
    <location>
        <begin position="41"/>
        <end position="123"/>
    </location>
</feature>
<dbReference type="Gene3D" id="1.20.120.20">
    <property type="entry name" value="Apolipoprotein"/>
    <property type="match status" value="1"/>
</dbReference>
<dbReference type="AlphaFoldDB" id="A0A0K2GG79"/>
<organism evidence="3 4">
    <name type="scientific">Nitrospira moscoviensis</name>
    <dbReference type="NCBI Taxonomy" id="42253"/>
    <lineage>
        <taxon>Bacteria</taxon>
        <taxon>Pseudomonadati</taxon>
        <taxon>Nitrospirota</taxon>
        <taxon>Nitrospiria</taxon>
        <taxon>Nitrospirales</taxon>
        <taxon>Nitrospiraceae</taxon>
        <taxon>Nitrospira</taxon>
    </lineage>
</organism>
<protein>
    <submittedName>
        <fullName evidence="3">Uncharacterized protein</fullName>
    </submittedName>
</protein>
<keyword evidence="4" id="KW-1185">Reference proteome</keyword>
<reference evidence="3 4" key="1">
    <citation type="journal article" date="2015" name="Proc. Natl. Acad. Sci. U.S.A.">
        <title>Expanded metabolic versatility of ubiquitous nitrite-oxidizing bacteria from the genus Nitrospira.</title>
        <authorList>
            <person name="Koch H."/>
            <person name="Lucker S."/>
            <person name="Albertsen M."/>
            <person name="Kitzinger K."/>
            <person name="Herbold C."/>
            <person name="Spieck E."/>
            <person name="Nielsen P.H."/>
            <person name="Wagner M."/>
            <person name="Daims H."/>
        </authorList>
    </citation>
    <scope>NUCLEOTIDE SEQUENCE [LARGE SCALE GENOMIC DNA]</scope>
    <source>
        <strain evidence="3 4">NSP M-1</strain>
    </source>
</reference>
<dbReference type="STRING" id="42253.NITMOv2_3237"/>